<comment type="caution">
    <text evidence="2">The sequence shown here is derived from an EMBL/GenBank/DDBJ whole genome shotgun (WGS) entry which is preliminary data.</text>
</comment>
<evidence type="ECO:0000313" key="2">
    <source>
        <dbReference type="EMBL" id="MDQ0371498.1"/>
    </source>
</evidence>
<keyword evidence="3" id="KW-1185">Reference proteome</keyword>
<dbReference type="EMBL" id="JAUSUZ010000001">
    <property type="protein sequence ID" value="MDQ0371498.1"/>
    <property type="molecule type" value="Genomic_DNA"/>
</dbReference>
<sequence length="177" mass="19550">MTSRLVLSEPVPEDLAEVFALYSDPLVWAPDPLSRHDTPEQTARAIGNWRAGWARDGHGMWVARLPDGTFTGIGGAFIRYGVAWNVGFRLLPRFWGRGYAQEISAAAREAAAAHRPELPVTAYLLEGNDRSQRTVERTGLKRVWRGPDAGNPDPGAIRLLYADRPLDADVVRSLTGF</sequence>
<gene>
    <name evidence="2" type="ORF">J2S42_008167</name>
</gene>
<dbReference type="Proteomes" id="UP001240236">
    <property type="component" value="Unassembled WGS sequence"/>
</dbReference>
<dbReference type="PANTHER" id="PTHR43792:SF1">
    <property type="entry name" value="N-ACETYLTRANSFERASE DOMAIN-CONTAINING PROTEIN"/>
    <property type="match status" value="1"/>
</dbReference>
<dbReference type="SUPFAM" id="SSF55729">
    <property type="entry name" value="Acyl-CoA N-acyltransferases (Nat)"/>
    <property type="match status" value="1"/>
</dbReference>
<dbReference type="Gene3D" id="3.40.630.30">
    <property type="match status" value="1"/>
</dbReference>
<dbReference type="InterPro" id="IPR051531">
    <property type="entry name" value="N-acetyltransferase"/>
</dbReference>
<evidence type="ECO:0000259" key="1">
    <source>
        <dbReference type="PROSITE" id="PS51186"/>
    </source>
</evidence>
<dbReference type="PROSITE" id="PS51186">
    <property type="entry name" value="GNAT"/>
    <property type="match status" value="1"/>
</dbReference>
<name>A0AAE3W7Y7_9ACTN</name>
<evidence type="ECO:0000313" key="3">
    <source>
        <dbReference type="Proteomes" id="UP001240236"/>
    </source>
</evidence>
<feature type="domain" description="N-acetyltransferase" evidence="1">
    <location>
        <begin position="5"/>
        <end position="167"/>
    </location>
</feature>
<accession>A0AAE3W7Y7</accession>
<reference evidence="2 3" key="1">
    <citation type="submission" date="2023-07" db="EMBL/GenBank/DDBJ databases">
        <title>Sequencing the genomes of 1000 actinobacteria strains.</title>
        <authorList>
            <person name="Klenk H.-P."/>
        </authorList>
    </citation>
    <scope>NUCLEOTIDE SEQUENCE [LARGE SCALE GENOMIC DNA]</scope>
    <source>
        <strain evidence="2 3">DSM 44709</strain>
    </source>
</reference>
<dbReference type="PANTHER" id="PTHR43792">
    <property type="entry name" value="GNAT FAMILY, PUTATIVE (AFU_ORTHOLOGUE AFUA_3G00765)-RELATED-RELATED"/>
    <property type="match status" value="1"/>
</dbReference>
<dbReference type="RefSeq" id="WP_307248316.1">
    <property type="nucleotide sequence ID" value="NZ_JAUSUZ010000001.1"/>
</dbReference>
<dbReference type="Pfam" id="PF13302">
    <property type="entry name" value="Acetyltransf_3"/>
    <property type="match status" value="1"/>
</dbReference>
<protein>
    <submittedName>
        <fullName evidence="2">RimJ/RimL family protein N-acetyltransferase</fullName>
    </submittedName>
</protein>
<organism evidence="2 3">
    <name type="scientific">Catenuloplanes indicus</name>
    <dbReference type="NCBI Taxonomy" id="137267"/>
    <lineage>
        <taxon>Bacteria</taxon>
        <taxon>Bacillati</taxon>
        <taxon>Actinomycetota</taxon>
        <taxon>Actinomycetes</taxon>
        <taxon>Micromonosporales</taxon>
        <taxon>Micromonosporaceae</taxon>
        <taxon>Catenuloplanes</taxon>
    </lineage>
</organism>
<dbReference type="AlphaFoldDB" id="A0AAE3W7Y7"/>
<proteinExistence type="predicted"/>
<dbReference type="GO" id="GO:0016747">
    <property type="term" value="F:acyltransferase activity, transferring groups other than amino-acyl groups"/>
    <property type="evidence" value="ECO:0007669"/>
    <property type="project" value="InterPro"/>
</dbReference>
<dbReference type="InterPro" id="IPR000182">
    <property type="entry name" value="GNAT_dom"/>
</dbReference>
<dbReference type="InterPro" id="IPR016181">
    <property type="entry name" value="Acyl_CoA_acyltransferase"/>
</dbReference>